<comment type="subunit">
    <text evidence="9">Homodimer.</text>
</comment>
<reference evidence="11" key="2">
    <citation type="submission" date="2006-01" db="EMBL/GenBank/DDBJ databases">
        <authorList>
            <person name="Genoscope"/>
        </authorList>
    </citation>
    <scope>NUCLEOTIDE SEQUENCE</scope>
</reference>
<feature type="transmembrane region" description="Helical" evidence="9">
    <location>
        <begin position="293"/>
        <end position="314"/>
    </location>
</feature>
<organism evidence="11">
    <name type="scientific">Kuenenia stuttgartiensis</name>
    <dbReference type="NCBI Taxonomy" id="174633"/>
    <lineage>
        <taxon>Bacteria</taxon>
        <taxon>Pseudomonadati</taxon>
        <taxon>Planctomycetota</taxon>
        <taxon>Candidatus Brocadiia</taxon>
        <taxon>Candidatus Brocadiales</taxon>
        <taxon>Candidatus Brocadiaceae</taxon>
        <taxon>Candidatus Kuenenia</taxon>
    </lineage>
</organism>
<feature type="domain" description="CBS" evidence="10">
    <location>
        <begin position="213"/>
        <end position="269"/>
    </location>
</feature>
<dbReference type="InterPro" id="IPR046342">
    <property type="entry name" value="CBS_dom_sf"/>
</dbReference>
<dbReference type="InterPro" id="IPR038076">
    <property type="entry name" value="MgtE_N_sf"/>
</dbReference>
<dbReference type="GO" id="GO:0005886">
    <property type="term" value="C:plasma membrane"/>
    <property type="evidence" value="ECO:0007669"/>
    <property type="project" value="UniProtKB-SubCell"/>
</dbReference>
<protein>
    <recommendedName>
        <fullName evidence="9">Magnesium transporter MgtE</fullName>
    </recommendedName>
</protein>
<evidence type="ECO:0000256" key="6">
    <source>
        <dbReference type="ARBA" id="ARBA00022989"/>
    </source>
</evidence>
<feature type="transmembrane region" description="Helical" evidence="9">
    <location>
        <begin position="320"/>
        <end position="338"/>
    </location>
</feature>
<keyword evidence="4 9" id="KW-0812">Transmembrane</keyword>
<evidence type="ECO:0000313" key="11">
    <source>
        <dbReference type="EMBL" id="CAJ72018.1"/>
    </source>
</evidence>
<evidence type="ECO:0000256" key="1">
    <source>
        <dbReference type="ARBA" id="ARBA00004141"/>
    </source>
</evidence>
<dbReference type="InterPro" id="IPR006669">
    <property type="entry name" value="MgtE_transporter"/>
</dbReference>
<dbReference type="InterPro" id="IPR000644">
    <property type="entry name" value="CBS_dom"/>
</dbReference>
<dbReference type="SUPFAM" id="SSF158791">
    <property type="entry name" value="MgtE N-terminal domain-like"/>
    <property type="match status" value="1"/>
</dbReference>
<accession>Q1Q0G4</accession>
<evidence type="ECO:0000256" key="8">
    <source>
        <dbReference type="PROSITE-ProRule" id="PRU00703"/>
    </source>
</evidence>
<dbReference type="PANTHER" id="PTHR43773:SF1">
    <property type="entry name" value="MAGNESIUM TRANSPORTER MGTE"/>
    <property type="match status" value="1"/>
</dbReference>
<evidence type="ECO:0000256" key="7">
    <source>
        <dbReference type="ARBA" id="ARBA00023136"/>
    </source>
</evidence>
<evidence type="ECO:0000256" key="3">
    <source>
        <dbReference type="ARBA" id="ARBA00022448"/>
    </source>
</evidence>
<dbReference type="EMBL" id="CT573072">
    <property type="protein sequence ID" value="CAJ72018.1"/>
    <property type="molecule type" value="Genomic_DNA"/>
</dbReference>
<keyword evidence="5 9" id="KW-0460">Magnesium</keyword>
<dbReference type="Gene3D" id="1.25.60.10">
    <property type="entry name" value="MgtE N-terminal domain-like"/>
    <property type="match status" value="1"/>
</dbReference>
<sequence>MPKNFNTFVKMELKWANIFLPEIKELIRTKDFSRLRDFLRERHPADIVDILAGLEPAEKVVSFRLLDKSKSSEVFSLFDSSEQEALLKQFTEQHVRTLLIEMEPDDRTQLFDELPADVVERLLKLLPPAERKEANELLNYPPNSAGRIMTPEFVGLQMHMTVARALEHIRKTGLNREIIYICYIVDETKKLRGVTSLKNIILANPDQLIQEIMNEHVLFVHTTDDQEKAAKVVQKYDLLAVPVVDNENRLVGIVTFDDVLDVVEEEATEDFKKMAGIQTIEDEYFRVGVSKRVINRIVWLAILVIAATISQTILKGYSEILSSMIAIAYFIPMLTGSGGNTGSQSSTLVIRALATGEITTREWWKILLRELRVGVVLGLILGFIAFSIAAISTKQPALAATVGISLFSVVSAGNIVGVSIPLLFRLIKLDPAFVSAPLIATILDATGLIIYFEIARRVLLITTH</sequence>
<dbReference type="CDD" id="cd04606">
    <property type="entry name" value="CBS_pair_Mg_transporter"/>
    <property type="match status" value="1"/>
</dbReference>
<dbReference type="RefSeq" id="WP_099325801.1">
    <property type="nucleotide sequence ID" value="NZ_LT934425.1"/>
</dbReference>
<dbReference type="AlphaFoldDB" id="Q1Q0G4"/>
<keyword evidence="6 9" id="KW-1133">Transmembrane helix</keyword>
<keyword evidence="7 9" id="KW-0472">Membrane</keyword>
<evidence type="ECO:0000259" key="10">
    <source>
        <dbReference type="PROSITE" id="PS51371"/>
    </source>
</evidence>
<dbReference type="GO" id="GO:0015095">
    <property type="term" value="F:magnesium ion transmembrane transporter activity"/>
    <property type="evidence" value="ECO:0007669"/>
    <property type="project" value="UniProtKB-UniRule"/>
</dbReference>
<dbReference type="SMART" id="SM00116">
    <property type="entry name" value="CBS"/>
    <property type="match status" value="2"/>
</dbReference>
<evidence type="ECO:0000256" key="2">
    <source>
        <dbReference type="ARBA" id="ARBA00009749"/>
    </source>
</evidence>
<keyword evidence="9" id="KW-0479">Metal-binding</keyword>
<gene>
    <name evidence="11" type="primary">mgt</name>
    <name evidence="11" type="ORF">kustd1273</name>
</gene>
<feature type="transmembrane region" description="Helical" evidence="9">
    <location>
        <begin position="431"/>
        <end position="452"/>
    </location>
</feature>
<feature type="transmembrane region" description="Helical" evidence="9">
    <location>
        <begin position="371"/>
        <end position="391"/>
    </location>
</feature>
<dbReference type="NCBIfam" id="TIGR00400">
    <property type="entry name" value="mgtE"/>
    <property type="match status" value="1"/>
</dbReference>
<reference evidence="11" key="1">
    <citation type="journal article" date="2006" name="Nature">
        <title>Deciphering the evolution and metabolism of an anammox bacterium from a community genome.</title>
        <authorList>
            <person name="Strous M."/>
            <person name="Pelletier E."/>
            <person name="Mangenot S."/>
            <person name="Rattei T."/>
            <person name="Lehner A."/>
            <person name="Taylor M.W."/>
            <person name="Horn M."/>
            <person name="Daims H."/>
            <person name="Bartol-Mavel D."/>
            <person name="Wincker P."/>
            <person name="Barbe V."/>
            <person name="Fonknechten N."/>
            <person name="Vallenet D."/>
            <person name="Segurens B."/>
            <person name="Schenowitz-Truong C."/>
            <person name="Medigue C."/>
            <person name="Collingro A."/>
            <person name="Snel B."/>
            <person name="Dutilh B.E."/>
            <person name="OpDenCamp H.J.M."/>
            <person name="vanDerDrift C."/>
            <person name="Cirpus I."/>
            <person name="vanDePas-Schoonen K.T."/>
            <person name="Harhangi H.R."/>
            <person name="vanNiftrik L."/>
            <person name="Schmid M."/>
            <person name="Keltjens J."/>
            <person name="vanDeVossenberg J."/>
            <person name="Kartal B."/>
            <person name="Meier H."/>
            <person name="Frishman D."/>
            <person name="Huynen M.A."/>
            <person name="Mewes H."/>
            <person name="Weissenbach J."/>
            <person name="Jetten M.S.M."/>
            <person name="Wagner M."/>
            <person name="LePaslier D."/>
        </authorList>
    </citation>
    <scope>NUCLEOTIDE SEQUENCE</scope>
</reference>
<dbReference type="PANTHER" id="PTHR43773">
    <property type="entry name" value="MAGNESIUM TRANSPORTER MGTE"/>
    <property type="match status" value="1"/>
</dbReference>
<dbReference type="Pfam" id="PF00571">
    <property type="entry name" value="CBS"/>
    <property type="match status" value="2"/>
</dbReference>
<keyword evidence="3 9" id="KW-0813">Transport</keyword>
<keyword evidence="8" id="KW-0129">CBS domain</keyword>
<dbReference type="Pfam" id="PF01769">
    <property type="entry name" value="MgtE"/>
    <property type="match status" value="1"/>
</dbReference>
<dbReference type="SMART" id="SM00924">
    <property type="entry name" value="MgtE_N"/>
    <property type="match status" value="1"/>
</dbReference>
<dbReference type="OrthoDB" id="9790355at2"/>
<name>Q1Q0G4_KUEST</name>
<dbReference type="Gene3D" id="1.10.357.20">
    <property type="entry name" value="SLC41 divalent cation transporters, integral membrane domain"/>
    <property type="match status" value="1"/>
</dbReference>
<keyword evidence="9" id="KW-1003">Cell membrane</keyword>
<dbReference type="Pfam" id="PF03448">
    <property type="entry name" value="MgtE_N"/>
    <property type="match status" value="1"/>
</dbReference>
<evidence type="ECO:0000256" key="9">
    <source>
        <dbReference type="RuleBase" id="RU362011"/>
    </source>
</evidence>
<dbReference type="GO" id="GO:0046872">
    <property type="term" value="F:metal ion binding"/>
    <property type="evidence" value="ECO:0007669"/>
    <property type="project" value="UniProtKB-KW"/>
</dbReference>
<evidence type="ECO:0000256" key="5">
    <source>
        <dbReference type="ARBA" id="ARBA00022842"/>
    </source>
</evidence>
<dbReference type="InterPro" id="IPR006667">
    <property type="entry name" value="SLC41_membr_dom"/>
</dbReference>
<comment type="subcellular location">
    <subcellularLocation>
        <location evidence="9">Cell membrane</location>
        <topology evidence="9">Multi-pass membrane protein</topology>
    </subcellularLocation>
    <subcellularLocation>
        <location evidence="1">Membrane</location>
        <topology evidence="1">Multi-pass membrane protein</topology>
    </subcellularLocation>
</comment>
<dbReference type="InterPro" id="IPR006668">
    <property type="entry name" value="Mg_transptr_MgtE_intracell_dom"/>
</dbReference>
<comment type="function">
    <text evidence="9">Acts as a magnesium transporter.</text>
</comment>
<dbReference type="InterPro" id="IPR036739">
    <property type="entry name" value="SLC41_membr_dom_sf"/>
</dbReference>
<proteinExistence type="inferred from homology"/>
<comment type="similarity">
    <text evidence="2 9">Belongs to the SLC41A transporter family.</text>
</comment>
<evidence type="ECO:0000256" key="4">
    <source>
        <dbReference type="ARBA" id="ARBA00022692"/>
    </source>
</evidence>
<dbReference type="PROSITE" id="PS51371">
    <property type="entry name" value="CBS"/>
    <property type="match status" value="1"/>
</dbReference>
<feature type="transmembrane region" description="Helical" evidence="9">
    <location>
        <begin position="397"/>
        <end position="424"/>
    </location>
</feature>
<dbReference type="Gene3D" id="3.10.580.10">
    <property type="entry name" value="CBS-domain"/>
    <property type="match status" value="1"/>
</dbReference>
<dbReference type="SUPFAM" id="SSF54631">
    <property type="entry name" value="CBS-domain pair"/>
    <property type="match status" value="1"/>
</dbReference>
<dbReference type="SUPFAM" id="SSF161093">
    <property type="entry name" value="MgtE membrane domain-like"/>
    <property type="match status" value="1"/>
</dbReference>